<dbReference type="CDD" id="cd01556">
    <property type="entry name" value="EPSP_synthase"/>
    <property type="match status" value="1"/>
</dbReference>
<evidence type="ECO:0000313" key="11">
    <source>
        <dbReference type="Proteomes" id="UP000769484"/>
    </source>
</evidence>
<comment type="subcellular location">
    <subcellularLocation>
        <location evidence="7">Cytoplasm</location>
    </subcellularLocation>
</comment>
<dbReference type="PROSITE" id="PS00885">
    <property type="entry name" value="EPSP_SYNTHASE_2"/>
    <property type="match status" value="1"/>
</dbReference>
<feature type="binding site" evidence="7">
    <location>
        <position position="229"/>
    </location>
    <ligand>
        <name>3-phosphoshikimate</name>
        <dbReference type="ChEBI" id="CHEBI:145989"/>
    </ligand>
</feature>
<comment type="catalytic activity">
    <reaction evidence="6">
        <text>3-phosphoshikimate + phosphoenolpyruvate = 5-O-(1-carboxyvinyl)-3-phosphoshikimate + phosphate</text>
        <dbReference type="Rhea" id="RHEA:21256"/>
        <dbReference type="ChEBI" id="CHEBI:43474"/>
        <dbReference type="ChEBI" id="CHEBI:57701"/>
        <dbReference type="ChEBI" id="CHEBI:58702"/>
        <dbReference type="ChEBI" id="CHEBI:145989"/>
        <dbReference type="EC" id="2.5.1.19"/>
    </reaction>
    <physiologicalReaction direction="left-to-right" evidence="6">
        <dbReference type="Rhea" id="RHEA:21257"/>
    </physiologicalReaction>
</comment>
<comment type="subunit">
    <text evidence="7">Monomer.</text>
</comment>
<reference evidence="10" key="1">
    <citation type="submission" date="2020-04" db="EMBL/GenBank/DDBJ databases">
        <title>Deep metagenomics examines the oral microbiome during advanced dental caries in children, revealing novel taxa and co-occurrences with host molecules.</title>
        <authorList>
            <person name="Baker J.L."/>
            <person name="Morton J.T."/>
            <person name="Dinis M."/>
            <person name="Alvarez R."/>
            <person name="Tran N.C."/>
            <person name="Knight R."/>
            <person name="Edlund A."/>
        </authorList>
    </citation>
    <scope>NUCLEOTIDE SEQUENCE</scope>
    <source>
        <strain evidence="10">JCVI_47_bin.4</strain>
    </source>
</reference>
<feature type="binding site" evidence="7">
    <location>
        <position position="148"/>
    </location>
    <ligand>
        <name>phosphoenolpyruvate</name>
        <dbReference type="ChEBI" id="CHEBI:58702"/>
    </ligand>
</feature>
<dbReference type="GO" id="GO:0008652">
    <property type="term" value="P:amino acid biosynthetic process"/>
    <property type="evidence" value="ECO:0007669"/>
    <property type="project" value="UniProtKB-KW"/>
</dbReference>
<feature type="binding site" evidence="7">
    <location>
        <position position="76"/>
    </location>
    <ligand>
        <name>3-phosphoshikimate</name>
        <dbReference type="ChEBI" id="CHEBI:145989"/>
    </ligand>
</feature>
<dbReference type="AlphaFoldDB" id="A0A930KDD9"/>
<feature type="active site" description="Proton acceptor" evidence="7">
    <location>
        <position position="384"/>
    </location>
</feature>
<name>A0A930KDD9_9MICC</name>
<dbReference type="GO" id="GO:0005737">
    <property type="term" value="C:cytoplasm"/>
    <property type="evidence" value="ECO:0007669"/>
    <property type="project" value="UniProtKB-SubCell"/>
</dbReference>
<feature type="binding site" evidence="7">
    <location>
        <position position="71"/>
    </location>
    <ligand>
        <name>phosphoenolpyruvate</name>
        <dbReference type="ChEBI" id="CHEBI:58702"/>
    </ligand>
</feature>
<feature type="binding site" evidence="7">
    <location>
        <position position="231"/>
    </location>
    <ligand>
        <name>phosphoenolpyruvate</name>
        <dbReference type="ChEBI" id="CHEBI:58702"/>
    </ligand>
</feature>
<dbReference type="EC" id="2.5.1.19" evidence="7"/>
<evidence type="ECO:0000256" key="6">
    <source>
        <dbReference type="ARBA" id="ARBA00044633"/>
    </source>
</evidence>
<feature type="binding site" evidence="7">
    <location>
        <position position="230"/>
    </location>
    <ligand>
        <name>3-phosphoshikimate</name>
        <dbReference type="ChEBI" id="CHEBI:145989"/>
    </ligand>
</feature>
<gene>
    <name evidence="7 10" type="primary">aroA</name>
    <name evidence="10" type="ORF">HXO56_00655</name>
</gene>
<dbReference type="SUPFAM" id="SSF55205">
    <property type="entry name" value="EPT/RTPC-like"/>
    <property type="match status" value="1"/>
</dbReference>
<dbReference type="Gene3D" id="3.65.10.10">
    <property type="entry name" value="Enolpyruvate transferase domain"/>
    <property type="match status" value="2"/>
</dbReference>
<feature type="binding site" evidence="7">
    <location>
        <position position="72"/>
    </location>
    <ligand>
        <name>3-phosphoshikimate</name>
        <dbReference type="ChEBI" id="CHEBI:145989"/>
    </ligand>
</feature>
<dbReference type="InterPro" id="IPR001986">
    <property type="entry name" value="Enolpyruvate_Tfrase_dom"/>
</dbReference>
<organism evidence="10 11">
    <name type="scientific">Rothia dentocariosa</name>
    <dbReference type="NCBI Taxonomy" id="2047"/>
    <lineage>
        <taxon>Bacteria</taxon>
        <taxon>Bacillati</taxon>
        <taxon>Actinomycetota</taxon>
        <taxon>Actinomycetes</taxon>
        <taxon>Micrococcales</taxon>
        <taxon>Micrococcaceae</taxon>
        <taxon>Rothia</taxon>
    </lineage>
</organism>
<dbReference type="EMBL" id="JABZXJ010000002">
    <property type="protein sequence ID" value="MBF1648608.1"/>
    <property type="molecule type" value="Genomic_DNA"/>
</dbReference>
<comment type="pathway">
    <text evidence="1 7">Metabolic intermediate biosynthesis; chorismate biosynthesis; chorismate from D-erythrose 4-phosphate and phosphoenolpyruvate: step 6/7.</text>
</comment>
<protein>
    <recommendedName>
        <fullName evidence="7">3-phosphoshikimate 1-carboxyvinyltransferase</fullName>
        <ecNumber evidence="7">2.5.1.19</ecNumber>
    </recommendedName>
    <alternativeName>
        <fullName evidence="7">5-enolpyruvylshikimate-3-phosphate synthase</fullName>
        <shortName evidence="7">EPSP synthase</shortName>
        <shortName evidence="7">EPSPS</shortName>
    </alternativeName>
</protein>
<dbReference type="GO" id="GO:0003866">
    <property type="term" value="F:3-phosphoshikimate 1-carboxyvinyltransferase activity"/>
    <property type="evidence" value="ECO:0007669"/>
    <property type="project" value="UniProtKB-UniRule"/>
</dbReference>
<dbReference type="PANTHER" id="PTHR21090:SF5">
    <property type="entry name" value="PENTAFUNCTIONAL AROM POLYPEPTIDE"/>
    <property type="match status" value="1"/>
</dbReference>
<keyword evidence="4 7" id="KW-0808">Transferase</keyword>
<comment type="function">
    <text evidence="7">Catalyzes the transfer of the enolpyruvyl moiety of phosphoenolpyruvate (PEP) to the 5-hydroxyl of shikimate-3-phosphate (S3P) to produce enolpyruvyl shikimate-3-phosphate and inorganic phosphate.</text>
</comment>
<dbReference type="Pfam" id="PF00275">
    <property type="entry name" value="EPSP_synthase"/>
    <property type="match status" value="1"/>
</dbReference>
<dbReference type="Proteomes" id="UP000769484">
    <property type="component" value="Unassembled WGS sequence"/>
</dbReference>
<dbReference type="NCBIfam" id="TIGR01356">
    <property type="entry name" value="aroA"/>
    <property type="match status" value="1"/>
</dbReference>
<dbReference type="PANTHER" id="PTHR21090">
    <property type="entry name" value="AROM/DEHYDROQUINATE SYNTHASE"/>
    <property type="match status" value="1"/>
</dbReference>
<dbReference type="InterPro" id="IPR023193">
    <property type="entry name" value="EPSP_synthase_CS"/>
</dbReference>
<evidence type="ECO:0000259" key="9">
    <source>
        <dbReference type="Pfam" id="PF00275"/>
    </source>
</evidence>
<evidence type="ECO:0000256" key="1">
    <source>
        <dbReference type="ARBA" id="ARBA00004811"/>
    </source>
</evidence>
<comment type="caution">
    <text evidence="10">The sequence shown here is derived from an EMBL/GenBank/DDBJ whole genome shotgun (WGS) entry which is preliminary data.</text>
</comment>
<feature type="binding site" evidence="7">
    <location>
        <position position="231"/>
    </location>
    <ligand>
        <name>3-phosphoshikimate</name>
        <dbReference type="ChEBI" id="CHEBI:145989"/>
    </ligand>
</feature>
<evidence type="ECO:0000256" key="8">
    <source>
        <dbReference type="SAM" id="MobiDB-lite"/>
    </source>
</evidence>
<dbReference type="InterPro" id="IPR036968">
    <property type="entry name" value="Enolpyruvate_Tfrase_sf"/>
</dbReference>
<comment type="similarity">
    <text evidence="2 7">Belongs to the EPSP synthase family.</text>
</comment>
<dbReference type="PROSITE" id="PS00104">
    <property type="entry name" value="EPSP_SYNTHASE_1"/>
    <property type="match status" value="1"/>
</dbReference>
<feature type="binding site" evidence="7">
    <location>
        <position position="415"/>
    </location>
    <ligand>
        <name>phosphoenolpyruvate</name>
        <dbReference type="ChEBI" id="CHEBI:58702"/>
    </ligand>
</feature>
<feature type="binding site" evidence="7">
    <location>
        <position position="258"/>
    </location>
    <ligand>
        <name>3-phosphoshikimate</name>
        <dbReference type="ChEBI" id="CHEBI:145989"/>
    </ligand>
</feature>
<evidence type="ECO:0000256" key="4">
    <source>
        <dbReference type="ARBA" id="ARBA00022679"/>
    </source>
</evidence>
<feature type="binding site" evidence="7">
    <location>
        <position position="411"/>
    </location>
    <ligand>
        <name>3-phosphoshikimate</name>
        <dbReference type="ChEBI" id="CHEBI:145989"/>
    </ligand>
</feature>
<dbReference type="GO" id="GO:0009423">
    <property type="term" value="P:chorismate biosynthetic process"/>
    <property type="evidence" value="ECO:0007669"/>
    <property type="project" value="UniProtKB-UniRule"/>
</dbReference>
<feature type="binding site" evidence="7">
    <location>
        <position position="461"/>
    </location>
    <ligand>
        <name>phosphoenolpyruvate</name>
        <dbReference type="ChEBI" id="CHEBI:58702"/>
    </ligand>
</feature>
<comment type="caution">
    <text evidence="7">Lacks conserved residue(s) required for the propagation of feature annotation.</text>
</comment>
<accession>A0A930KDD9</accession>
<evidence type="ECO:0000256" key="3">
    <source>
        <dbReference type="ARBA" id="ARBA00022605"/>
    </source>
</evidence>
<keyword evidence="7" id="KW-0963">Cytoplasm</keyword>
<dbReference type="GO" id="GO:0009073">
    <property type="term" value="P:aromatic amino acid family biosynthetic process"/>
    <property type="evidence" value="ECO:0007669"/>
    <property type="project" value="UniProtKB-KW"/>
</dbReference>
<feature type="binding site" evidence="7">
    <location>
        <position position="176"/>
    </location>
    <ligand>
        <name>phosphoenolpyruvate</name>
        <dbReference type="ChEBI" id="CHEBI:58702"/>
    </ligand>
</feature>
<evidence type="ECO:0000256" key="5">
    <source>
        <dbReference type="ARBA" id="ARBA00023141"/>
    </source>
</evidence>
<feature type="binding site" evidence="7">
    <location>
        <position position="486"/>
    </location>
    <ligand>
        <name>phosphoenolpyruvate</name>
        <dbReference type="ChEBI" id="CHEBI:58702"/>
    </ligand>
</feature>
<keyword evidence="3 7" id="KW-0028">Amino-acid biosynthesis</keyword>
<feature type="binding site" evidence="7">
    <location>
        <position position="71"/>
    </location>
    <ligand>
        <name>3-phosphoshikimate</name>
        <dbReference type="ChEBI" id="CHEBI:145989"/>
    </ligand>
</feature>
<evidence type="ECO:0000256" key="2">
    <source>
        <dbReference type="ARBA" id="ARBA00009948"/>
    </source>
</evidence>
<feature type="region of interest" description="Disordered" evidence="8">
    <location>
        <begin position="1"/>
        <end position="27"/>
    </location>
</feature>
<dbReference type="InterPro" id="IPR006264">
    <property type="entry name" value="EPSP_synthase"/>
</dbReference>
<dbReference type="HAMAP" id="MF_00210">
    <property type="entry name" value="EPSP_synth"/>
    <property type="match status" value="1"/>
</dbReference>
<proteinExistence type="inferred from homology"/>
<dbReference type="InterPro" id="IPR013792">
    <property type="entry name" value="RNA3'P_cycl/enolpyr_Trfase_a/b"/>
</dbReference>
<feature type="domain" description="Enolpyruvate transferase" evidence="9">
    <location>
        <begin position="61"/>
        <end position="492"/>
    </location>
</feature>
<evidence type="ECO:0000313" key="10">
    <source>
        <dbReference type="EMBL" id="MBF1648608.1"/>
    </source>
</evidence>
<feature type="binding site" evidence="7">
    <location>
        <position position="384"/>
    </location>
    <ligand>
        <name>3-phosphoshikimate</name>
        <dbReference type="ChEBI" id="CHEBI:145989"/>
    </ligand>
</feature>
<evidence type="ECO:0000256" key="7">
    <source>
        <dbReference type="HAMAP-Rule" id="MF_00210"/>
    </source>
</evidence>
<keyword evidence="5 7" id="KW-0057">Aromatic amino acid biosynthesis</keyword>
<sequence length="507" mass="54452">MVEVYGREEERPQVQRTGEFQRKHQTDYGRQRVIPMSELSTAQNTMAHAWEAPTYRGAPGMSARMRIPGSKSLTNRYLLLAALADSPSRLRAPLHSRDSALMISALEALGAQFERIETGSEFGPDLLITPLNLASAPPMVKIDCGLAGTVMRFVPALAALLPGDYNFDGDPQARKRPMAALCDGLCQLGARIERSGNDSVDTLPFTLHSPGLAAASGTPAEIFIDASASSQFVSALLLIAPRLPQGLTIRHRGNAVPSIPHIEMTLQTLRDLGVRAEAVADEYAWRVFPDTISGFDVTVEPDLSNAGPFLAAAMVTGNSVTIPDWPAPTADGSPGTTQGGDEWRTILPRLGGAVEFSNGSLTVTGPEDITRLSGVEFNLQTAGELAPTVAALVVLLDSPSTLTGIGHLRGHETDRLAALVTEINRLGGLAEETADGIRVLRPVRRLPQDSPVTVQTYEDHRVATFAAVIGLHEPGVRIENVQTTAKTLPQFTALWQKMLSQWKGVRS</sequence>